<dbReference type="Pfam" id="PF06074">
    <property type="entry name" value="Portal_Mu"/>
    <property type="match status" value="1"/>
</dbReference>
<sequence length="525" mass="57041">MATKTVQSRILGPDGEPIRYEVLEEEISAGGVTGIRQVWHSGVTGGLTPPRLAQILEAAANGDAYEYLCLAEEMEERDLHYASVLGTRKLALSGLQIRVDAWSDDKRDVEIADAVREMLALPAVDEALFDLTDGLGKGYSVIEIVWDRSGKVWMPATLEHRDPRFFRYDRETGHKLRLLDDADPVNGIPLAPFKFVVHRPKIRSGLPVRGGLARLAAPAYMCKAWAWKDWMAFADIFGLPMRVGRYGPGATKEDIVKLMAAVANLGSDAAAVMPDSTRIEFQAAPNTNGAADFFEKLATWWDKQVSKGVLGQTMTADDGASLSQAKVHNDVRLDLLQADAKALQTTLNRDLVRPFVDLNFGPGRYPKLIVQVPESEDIAALTGALEKLVPMGLRVEQSVIRDKLGLPDPDEGAELLTAPAVAAPAPPAAATPARTRRAENREGAPRDREDQLVALLASRADPVVGQWVERIEALVQQAGTLEEVRDGLLELMPDLDSKRFAAVLQHALAIAGIAGMSDAVDDADT</sequence>
<proteinExistence type="predicted"/>
<feature type="compositionally biased region" description="Basic and acidic residues" evidence="1">
    <location>
        <begin position="436"/>
        <end position="448"/>
    </location>
</feature>
<comment type="caution">
    <text evidence="2">The sequence shown here is derived from an EMBL/GenBank/DDBJ whole genome shotgun (WGS) entry which is preliminary data.</text>
</comment>
<dbReference type="AlphaFoldDB" id="A0A3N4VXI9"/>
<evidence type="ECO:0000313" key="3">
    <source>
        <dbReference type="Proteomes" id="UP000269708"/>
    </source>
</evidence>
<organism evidence="2 3">
    <name type="scientific">Vulcaniibacterium tengchongense</name>
    <dbReference type="NCBI Taxonomy" id="1273429"/>
    <lineage>
        <taxon>Bacteria</taxon>
        <taxon>Pseudomonadati</taxon>
        <taxon>Pseudomonadota</taxon>
        <taxon>Gammaproteobacteria</taxon>
        <taxon>Lysobacterales</taxon>
        <taxon>Lysobacteraceae</taxon>
        <taxon>Vulcaniibacterium</taxon>
    </lineage>
</organism>
<feature type="region of interest" description="Disordered" evidence="1">
    <location>
        <begin position="423"/>
        <end position="448"/>
    </location>
</feature>
<evidence type="ECO:0000256" key="1">
    <source>
        <dbReference type="SAM" id="MobiDB-lite"/>
    </source>
</evidence>
<keyword evidence="3" id="KW-1185">Reference proteome</keyword>
<evidence type="ECO:0000313" key="2">
    <source>
        <dbReference type="EMBL" id="RPE81837.1"/>
    </source>
</evidence>
<gene>
    <name evidence="2" type="ORF">EDC50_1039</name>
</gene>
<accession>A0A3N4VXI9</accession>
<name>A0A3N4VXI9_9GAMM</name>
<dbReference type="RefSeq" id="WP_123769356.1">
    <property type="nucleotide sequence ID" value="NZ_RKQN01000001.1"/>
</dbReference>
<dbReference type="Proteomes" id="UP000269708">
    <property type="component" value="Unassembled WGS sequence"/>
</dbReference>
<protein>
    <submittedName>
        <fullName evidence="2">Phage gp29-like protein</fullName>
    </submittedName>
</protein>
<dbReference type="InterPro" id="IPR009279">
    <property type="entry name" value="Portal_Mu"/>
</dbReference>
<reference evidence="2 3" key="1">
    <citation type="submission" date="2018-11" db="EMBL/GenBank/DDBJ databases">
        <title>Genomic Encyclopedia of Type Strains, Phase IV (KMG-IV): sequencing the most valuable type-strain genomes for metagenomic binning, comparative biology and taxonomic classification.</title>
        <authorList>
            <person name="Goeker M."/>
        </authorList>
    </citation>
    <scope>NUCLEOTIDE SEQUENCE [LARGE SCALE GENOMIC DNA]</scope>
    <source>
        <strain evidence="2 3">DSM 25623</strain>
    </source>
</reference>
<dbReference type="OrthoDB" id="9797300at2"/>
<dbReference type="EMBL" id="RKQN01000001">
    <property type="protein sequence ID" value="RPE81837.1"/>
    <property type="molecule type" value="Genomic_DNA"/>
</dbReference>